<evidence type="ECO:0000256" key="4">
    <source>
        <dbReference type="SAM" id="Phobius"/>
    </source>
</evidence>
<dbReference type="PANTHER" id="PTHR43630:SF1">
    <property type="entry name" value="POLY-BETA-1,6-N-ACETYL-D-GLUCOSAMINE SYNTHASE"/>
    <property type="match status" value="1"/>
</dbReference>
<dbReference type="Pfam" id="PF13632">
    <property type="entry name" value="Glyco_trans_2_3"/>
    <property type="match status" value="1"/>
</dbReference>
<feature type="domain" description="Glycosyltransferase 2-like" evidence="5">
    <location>
        <begin position="59"/>
        <end position="194"/>
    </location>
</feature>
<organism evidence="7 8">
    <name type="scientific">Halalkalibacter suaedae</name>
    <dbReference type="NCBI Taxonomy" id="2822140"/>
    <lineage>
        <taxon>Bacteria</taxon>
        <taxon>Bacillati</taxon>
        <taxon>Bacillota</taxon>
        <taxon>Bacilli</taxon>
        <taxon>Bacillales</taxon>
        <taxon>Bacillaceae</taxon>
        <taxon>Halalkalibacter</taxon>
    </lineage>
</organism>
<evidence type="ECO:0000313" key="8">
    <source>
        <dbReference type="Proteomes" id="UP000678228"/>
    </source>
</evidence>
<keyword evidence="4" id="KW-0472">Membrane</keyword>
<comment type="caution">
    <text evidence="7">The sequence shown here is derived from an EMBL/GenBank/DDBJ whole genome shotgun (WGS) entry which is preliminary data.</text>
</comment>
<evidence type="ECO:0000256" key="3">
    <source>
        <dbReference type="ARBA" id="ARBA00022679"/>
    </source>
</evidence>
<keyword evidence="4" id="KW-0812">Transmembrane</keyword>
<evidence type="ECO:0000256" key="1">
    <source>
        <dbReference type="ARBA" id="ARBA00006739"/>
    </source>
</evidence>
<name>A0A940WYY3_9BACI</name>
<dbReference type="InterPro" id="IPR029044">
    <property type="entry name" value="Nucleotide-diphossugar_trans"/>
</dbReference>
<dbReference type="InterPro" id="IPR001173">
    <property type="entry name" value="Glyco_trans_2-like"/>
</dbReference>
<keyword evidence="4" id="KW-1133">Transmembrane helix</keyword>
<dbReference type="AlphaFoldDB" id="A0A940WYY3"/>
<feature type="transmembrane region" description="Helical" evidence="4">
    <location>
        <begin position="383"/>
        <end position="405"/>
    </location>
</feature>
<evidence type="ECO:0000313" key="7">
    <source>
        <dbReference type="EMBL" id="MBP3951111.1"/>
    </source>
</evidence>
<gene>
    <name evidence="7" type="ORF">J7W16_08175</name>
</gene>
<keyword evidence="8" id="KW-1185">Reference proteome</keyword>
<dbReference type="Gene3D" id="3.90.550.10">
    <property type="entry name" value="Spore Coat Polysaccharide Biosynthesis Protein SpsA, Chain A"/>
    <property type="match status" value="1"/>
</dbReference>
<reference evidence="7" key="1">
    <citation type="submission" date="2021-03" db="EMBL/GenBank/DDBJ databases">
        <title>Bacillus suaedae sp. nov., isolated from Suaeda aralocaspica.</title>
        <authorList>
            <person name="Lei R.F.R."/>
        </authorList>
    </citation>
    <scope>NUCLEOTIDE SEQUENCE</scope>
    <source>
        <strain evidence="7">YZJH907-2</strain>
    </source>
</reference>
<proteinExistence type="inferred from homology"/>
<accession>A0A940WYY3</accession>
<evidence type="ECO:0000259" key="6">
    <source>
        <dbReference type="Pfam" id="PF13632"/>
    </source>
</evidence>
<feature type="transmembrane region" description="Helical" evidence="4">
    <location>
        <begin position="344"/>
        <end position="371"/>
    </location>
</feature>
<dbReference type="PANTHER" id="PTHR43630">
    <property type="entry name" value="POLY-BETA-1,6-N-ACETYL-D-GLUCOSAMINE SYNTHASE"/>
    <property type="match status" value="1"/>
</dbReference>
<dbReference type="GO" id="GO:0016757">
    <property type="term" value="F:glycosyltransferase activity"/>
    <property type="evidence" value="ECO:0007669"/>
    <property type="project" value="UniProtKB-KW"/>
</dbReference>
<dbReference type="EMBL" id="JAGKSQ010000003">
    <property type="protein sequence ID" value="MBP3951111.1"/>
    <property type="molecule type" value="Genomic_DNA"/>
</dbReference>
<dbReference type="RefSeq" id="WP_210596813.1">
    <property type="nucleotide sequence ID" value="NZ_JAGKSQ010000003.1"/>
</dbReference>
<dbReference type="SUPFAM" id="SSF53448">
    <property type="entry name" value="Nucleotide-diphospho-sugar transferases"/>
    <property type="match status" value="1"/>
</dbReference>
<comment type="similarity">
    <text evidence="1">Belongs to the glycosyltransferase 2 family.</text>
</comment>
<dbReference type="Proteomes" id="UP000678228">
    <property type="component" value="Unassembled WGS sequence"/>
</dbReference>
<keyword evidence="2" id="KW-0328">Glycosyltransferase</keyword>
<dbReference type="CDD" id="cd06423">
    <property type="entry name" value="CESA_like"/>
    <property type="match status" value="1"/>
</dbReference>
<dbReference type="Pfam" id="PF00535">
    <property type="entry name" value="Glycos_transf_2"/>
    <property type="match status" value="1"/>
</dbReference>
<keyword evidence="3" id="KW-0808">Transferase</keyword>
<sequence length="468" mass="54337">MNMIVDYLGYIIIIYMSLASFFYLILFLFSAIILRRERDLNKKEPYEDLLLSDEIKPISILVPAYNEEAGIVSSVRSLLSMNYKQFEIIVINDGSTDKTLNKMIDAYQMIEIPLVVRKQVPSKEIIRIYRSKLFDYLYIVDKINGGKADALNAGINVSRYPYVCSLDGDSILERDALLKVMKPIIDSNEQVIATGGSIRIANGCKIERGEVMEVDLPKSPLVVMQIIEYLRAFLIGRIGLSRHNLLLIISGAFGIFNKSWVIRAGGYEPGTVGEDMELVVKLHKLIAEEGTNERIQYIADPVCWTEAPDTFSILKRQRTRWQRGLFETLRTHRTMMLNPRYKKVGLISMPYFFLIELMGAVFEAFAYIYMISGLIFEFISFEVTLTLFLVTWFYGSYLSMCGVLLEEWSLRRYPKKRHLVRLFLYSFTEVFWYRPINIWWRLLGIWQGIRKRSDWGVMTRKGISKDTE</sequence>
<evidence type="ECO:0000256" key="2">
    <source>
        <dbReference type="ARBA" id="ARBA00022676"/>
    </source>
</evidence>
<protein>
    <submittedName>
        <fullName evidence="7">Glycosyltransferase family 2 protein</fullName>
    </submittedName>
</protein>
<feature type="transmembrane region" description="Helical" evidence="4">
    <location>
        <begin position="12"/>
        <end position="34"/>
    </location>
</feature>
<evidence type="ECO:0000259" key="5">
    <source>
        <dbReference type="Pfam" id="PF00535"/>
    </source>
</evidence>
<feature type="domain" description="Glycosyltransferase 2-like" evidence="6">
    <location>
        <begin position="246"/>
        <end position="374"/>
    </location>
</feature>